<comment type="caution">
    <text evidence="2">The sequence shown here is derived from an EMBL/GenBank/DDBJ whole genome shotgun (WGS) entry which is preliminary data.</text>
</comment>
<feature type="transmembrane region" description="Helical" evidence="1">
    <location>
        <begin position="312"/>
        <end position="333"/>
    </location>
</feature>
<keyword evidence="1" id="KW-0472">Membrane</keyword>
<feature type="transmembrane region" description="Helical" evidence="1">
    <location>
        <begin position="206"/>
        <end position="224"/>
    </location>
</feature>
<dbReference type="PATRIC" id="fig|1284240.4.peg.2869"/>
<dbReference type="RefSeq" id="WP_007030720.1">
    <property type="nucleotide sequence ID" value="NZ_AOHO01000048.1"/>
</dbReference>
<name>M2ZIK0_9PSEU</name>
<feature type="transmembrane region" description="Helical" evidence="1">
    <location>
        <begin position="36"/>
        <end position="56"/>
    </location>
</feature>
<keyword evidence="1" id="KW-0812">Transmembrane</keyword>
<proteinExistence type="predicted"/>
<feature type="transmembrane region" description="Helical" evidence="1">
    <location>
        <begin position="137"/>
        <end position="160"/>
    </location>
</feature>
<reference evidence="2 3" key="1">
    <citation type="journal article" date="2013" name="Genome Announc.">
        <title>Draft Genome Sequence of Amycolatopsis decaplanina Strain DSM 44594T.</title>
        <authorList>
            <person name="Kaur N."/>
            <person name="Kumar S."/>
            <person name="Bala M."/>
            <person name="Raghava G.P."/>
            <person name="Mayilraj S."/>
        </authorList>
    </citation>
    <scope>NUCLEOTIDE SEQUENCE [LARGE SCALE GENOMIC DNA]</scope>
    <source>
        <strain evidence="2 3">DSM 44594</strain>
    </source>
</reference>
<feature type="transmembrane region" description="Helical" evidence="1">
    <location>
        <begin position="450"/>
        <end position="470"/>
    </location>
</feature>
<feature type="transmembrane region" description="Helical" evidence="1">
    <location>
        <begin position="522"/>
        <end position="541"/>
    </location>
</feature>
<feature type="transmembrane region" description="Helical" evidence="1">
    <location>
        <begin position="172"/>
        <end position="199"/>
    </location>
</feature>
<dbReference type="OrthoDB" id="2014935at2"/>
<protein>
    <submittedName>
        <fullName evidence="2">Exporter of polyketide antibiotic</fullName>
    </submittedName>
</protein>
<dbReference type="Proteomes" id="UP000054226">
    <property type="component" value="Unassembled WGS sequence"/>
</dbReference>
<keyword evidence="1" id="KW-1133">Transmembrane helix</keyword>
<gene>
    <name evidence="2" type="ORF">H074_14097</name>
</gene>
<evidence type="ECO:0000313" key="2">
    <source>
        <dbReference type="EMBL" id="EME60164.1"/>
    </source>
</evidence>
<feature type="transmembrane region" description="Helical" evidence="1">
    <location>
        <begin position="477"/>
        <end position="502"/>
    </location>
</feature>
<feature type="transmembrane region" description="Helical" evidence="1">
    <location>
        <begin position="359"/>
        <end position="381"/>
    </location>
</feature>
<keyword evidence="3" id="KW-1185">Reference proteome</keyword>
<feature type="transmembrane region" description="Helical" evidence="1">
    <location>
        <begin position="97"/>
        <end position="116"/>
    </location>
</feature>
<evidence type="ECO:0000313" key="3">
    <source>
        <dbReference type="Proteomes" id="UP000054226"/>
    </source>
</evidence>
<organism evidence="2 3">
    <name type="scientific">Amycolatopsis decaplanina DSM 44594</name>
    <dbReference type="NCBI Taxonomy" id="1284240"/>
    <lineage>
        <taxon>Bacteria</taxon>
        <taxon>Bacillati</taxon>
        <taxon>Actinomycetota</taxon>
        <taxon>Actinomycetes</taxon>
        <taxon>Pseudonocardiales</taxon>
        <taxon>Pseudonocardiaceae</taxon>
        <taxon>Amycolatopsis</taxon>
    </lineage>
</organism>
<accession>M2ZIK0</accession>
<feature type="transmembrane region" description="Helical" evidence="1">
    <location>
        <begin position="253"/>
        <end position="274"/>
    </location>
</feature>
<feature type="transmembrane region" description="Helical" evidence="1">
    <location>
        <begin position="410"/>
        <end position="430"/>
    </location>
</feature>
<sequence length="547" mass="55970">MTATLDRPAHAAVSGPALGFAGTWQLTRLALRRDRIVLPIWIVLLGIMPSTSSGTFETLYPTAAERAGLTASMGANPSLSLIYGPAFDLSTAGGFTAWRLGGFLALVIGLMAVFTVTRHTRAEEDSGRAELLASAVVGRYALLTAGVLVSAGASVLIGLVETGLMIGAKLPAGGALALGAATAATGLVFTAVAAVAVQVAEYSRTANGIGATAVGVAFLLRAVGDSTSDATWVSWLSPIGWAQQIRAFADERWWVIVAPLAATVVVGAAGYALLPRRDVGTGIIPPRPGPAEAAASLRSPFALAWRLHRGPLIGWLIGTAVCAAVFGSVASGIGDVVGQSEQAKEIFQRLGGTDGLIDAFMAAMTGLFAMVIALYGVQAALRIRAEETAIRVEPLLATGVGRLRLLGSHLVFAFGGTALMMIVSGVLLGLSNGMRAGGIGDSAGDMVVASLAQLPAVWVITGLAVTLFGLAPKFSTAAWAIAGLALLLSLFGPVLNLPQAVVDASPFSHVPKLPAVEFTATPLVWLTGVAVVALVAGLMGWRRRDVG</sequence>
<dbReference type="EMBL" id="AOHO01000048">
    <property type="protein sequence ID" value="EME60164.1"/>
    <property type="molecule type" value="Genomic_DNA"/>
</dbReference>
<dbReference type="AlphaFoldDB" id="M2ZIK0"/>
<evidence type="ECO:0000256" key="1">
    <source>
        <dbReference type="SAM" id="Phobius"/>
    </source>
</evidence>